<keyword evidence="2" id="KW-1185">Reference proteome</keyword>
<name>A0A9K3L8P9_9STRA</name>
<accession>A0A9K3L8P9</accession>
<dbReference type="EMBL" id="JAGRRH010000015">
    <property type="protein sequence ID" value="KAG7357712.1"/>
    <property type="molecule type" value="Genomic_DNA"/>
</dbReference>
<organism evidence="1 2">
    <name type="scientific">Nitzschia inconspicua</name>
    <dbReference type="NCBI Taxonomy" id="303405"/>
    <lineage>
        <taxon>Eukaryota</taxon>
        <taxon>Sar</taxon>
        <taxon>Stramenopiles</taxon>
        <taxon>Ochrophyta</taxon>
        <taxon>Bacillariophyta</taxon>
        <taxon>Bacillariophyceae</taxon>
        <taxon>Bacillariophycidae</taxon>
        <taxon>Bacillariales</taxon>
        <taxon>Bacillariaceae</taxon>
        <taxon>Nitzschia</taxon>
    </lineage>
</organism>
<reference evidence="1" key="1">
    <citation type="journal article" date="2021" name="Sci. Rep.">
        <title>Diploid genomic architecture of Nitzschia inconspicua, an elite biomass production diatom.</title>
        <authorList>
            <person name="Oliver A."/>
            <person name="Podell S."/>
            <person name="Pinowska A."/>
            <person name="Traller J.C."/>
            <person name="Smith S.R."/>
            <person name="McClure R."/>
            <person name="Beliaev A."/>
            <person name="Bohutskyi P."/>
            <person name="Hill E.A."/>
            <person name="Rabines A."/>
            <person name="Zheng H."/>
            <person name="Allen L.Z."/>
            <person name="Kuo A."/>
            <person name="Grigoriev I.V."/>
            <person name="Allen A.E."/>
            <person name="Hazlebeck D."/>
            <person name="Allen E.E."/>
        </authorList>
    </citation>
    <scope>NUCLEOTIDE SEQUENCE</scope>
    <source>
        <strain evidence="1">Hildebrandi</strain>
    </source>
</reference>
<evidence type="ECO:0000313" key="1">
    <source>
        <dbReference type="EMBL" id="KAG7357712.1"/>
    </source>
</evidence>
<dbReference type="Proteomes" id="UP000693970">
    <property type="component" value="Unassembled WGS sequence"/>
</dbReference>
<protein>
    <submittedName>
        <fullName evidence="1">Uncharacterized protein</fullName>
    </submittedName>
</protein>
<dbReference type="AlphaFoldDB" id="A0A9K3L8P9"/>
<proteinExistence type="predicted"/>
<evidence type="ECO:0000313" key="2">
    <source>
        <dbReference type="Proteomes" id="UP000693970"/>
    </source>
</evidence>
<reference evidence="1" key="2">
    <citation type="submission" date="2021-04" db="EMBL/GenBank/DDBJ databases">
        <authorList>
            <person name="Podell S."/>
        </authorList>
    </citation>
    <scope>NUCLEOTIDE SEQUENCE</scope>
    <source>
        <strain evidence="1">Hildebrandi</strain>
    </source>
</reference>
<sequence>MMPIPFFTTAVFPRSRRYYRGTSKYFKLVGDSADGRSMAALGSGMDSRMHGMSERSYEAVAAKISERSRAMFIQLGYTDPLGFRRSMLARNVLLLGEEVRGNLSGSLRDATIKMCRRAKRRRMAARLQSKFSKNLEEHTTASLPGHVNTVIRVVHDQGHFVVLEVNVKKMAFEVWDGKDYNTDFSPMIDLRFGTGRSLCGRS</sequence>
<comment type="caution">
    <text evidence="1">The sequence shown here is derived from an EMBL/GenBank/DDBJ whole genome shotgun (WGS) entry which is preliminary data.</text>
</comment>
<gene>
    <name evidence="1" type="ORF">IV203_002400</name>
</gene>